<organism evidence="3 4">
    <name type="scientific">Viridothelium virens</name>
    <name type="common">Speckled blister lichen</name>
    <name type="synonym">Trypethelium virens</name>
    <dbReference type="NCBI Taxonomy" id="1048519"/>
    <lineage>
        <taxon>Eukaryota</taxon>
        <taxon>Fungi</taxon>
        <taxon>Dikarya</taxon>
        <taxon>Ascomycota</taxon>
        <taxon>Pezizomycotina</taxon>
        <taxon>Dothideomycetes</taxon>
        <taxon>Dothideomycetes incertae sedis</taxon>
        <taxon>Trypetheliales</taxon>
        <taxon>Trypetheliaceae</taxon>
        <taxon>Viridothelium</taxon>
    </lineage>
</organism>
<dbReference type="GO" id="GO:0050664">
    <property type="term" value="F:oxidoreductase activity, acting on NAD(P)H, oxygen as acceptor"/>
    <property type="evidence" value="ECO:0007669"/>
    <property type="project" value="TreeGrafter"/>
</dbReference>
<dbReference type="Proteomes" id="UP000800092">
    <property type="component" value="Unassembled WGS sequence"/>
</dbReference>
<comment type="similarity">
    <text evidence="1">Belongs to the short-chain dehydrogenases/reductases (SDR) family.</text>
</comment>
<reference evidence="3" key="1">
    <citation type="journal article" date="2020" name="Stud. Mycol.">
        <title>101 Dothideomycetes genomes: a test case for predicting lifestyles and emergence of pathogens.</title>
        <authorList>
            <person name="Haridas S."/>
            <person name="Albert R."/>
            <person name="Binder M."/>
            <person name="Bloem J."/>
            <person name="Labutti K."/>
            <person name="Salamov A."/>
            <person name="Andreopoulos B."/>
            <person name="Baker S."/>
            <person name="Barry K."/>
            <person name="Bills G."/>
            <person name="Bluhm B."/>
            <person name="Cannon C."/>
            <person name="Castanera R."/>
            <person name="Culley D."/>
            <person name="Daum C."/>
            <person name="Ezra D."/>
            <person name="Gonzalez J."/>
            <person name="Henrissat B."/>
            <person name="Kuo A."/>
            <person name="Liang C."/>
            <person name="Lipzen A."/>
            <person name="Lutzoni F."/>
            <person name="Magnuson J."/>
            <person name="Mondo S."/>
            <person name="Nolan M."/>
            <person name="Ohm R."/>
            <person name="Pangilinan J."/>
            <person name="Park H.-J."/>
            <person name="Ramirez L."/>
            <person name="Alfaro M."/>
            <person name="Sun H."/>
            <person name="Tritt A."/>
            <person name="Yoshinaga Y."/>
            <person name="Zwiers L.-H."/>
            <person name="Turgeon B."/>
            <person name="Goodwin S."/>
            <person name="Spatafora J."/>
            <person name="Crous P."/>
            <person name="Grigoriev I."/>
        </authorList>
    </citation>
    <scope>NUCLEOTIDE SEQUENCE</scope>
    <source>
        <strain evidence="3">Tuck. ex Michener</strain>
    </source>
</reference>
<keyword evidence="4" id="KW-1185">Reference proteome</keyword>
<dbReference type="Pfam" id="PF00106">
    <property type="entry name" value="adh_short"/>
    <property type="match status" value="2"/>
</dbReference>
<accession>A0A6A6HPP9</accession>
<dbReference type="InterPro" id="IPR036291">
    <property type="entry name" value="NAD(P)-bd_dom_sf"/>
</dbReference>
<dbReference type="EMBL" id="ML991771">
    <property type="protein sequence ID" value="KAF2239812.1"/>
    <property type="molecule type" value="Genomic_DNA"/>
</dbReference>
<dbReference type="PANTHER" id="PTHR43008:SF8">
    <property type="entry name" value="BENZIL REDUCTASE ((S)-BENZOIN FORMING) IRC24"/>
    <property type="match status" value="1"/>
</dbReference>
<dbReference type="SUPFAM" id="SSF51735">
    <property type="entry name" value="NAD(P)-binding Rossmann-fold domains"/>
    <property type="match status" value="1"/>
</dbReference>
<dbReference type="AlphaFoldDB" id="A0A6A6HPP9"/>
<dbReference type="InterPro" id="IPR002347">
    <property type="entry name" value="SDR_fam"/>
</dbReference>
<dbReference type="OrthoDB" id="1933717at2759"/>
<protein>
    <submittedName>
        <fullName evidence="3">NAD(P)-binding protein</fullName>
    </submittedName>
</protein>
<dbReference type="PANTHER" id="PTHR43008">
    <property type="entry name" value="BENZIL REDUCTASE"/>
    <property type="match status" value="1"/>
</dbReference>
<dbReference type="Gene3D" id="3.40.50.720">
    <property type="entry name" value="NAD(P)-binding Rossmann-like Domain"/>
    <property type="match status" value="1"/>
</dbReference>
<sequence length="268" mass="28462">MSDKHIVLITGANTGIGYEVVKALASSSHAYHILVGSRSIDNGDKAIAEVKKEAPNTTSTFAVIQVDVSSDDSIRKAVDQVKASLDRIDTLINNAGWSPDQQIASGKLTTRQAWNAGYDVNVSGTQVMTETFMPLLLASTTTPRLLFITSGLSSLAGAADPNSMRYTNPPAGWPKPPGPVFVAYRSSKTALNMLMLDWARILKNDGVKVWSISPGFLATGLGAVGADALRSMGAGEPRVGGEFIRDVVEGKRDGDAGKVINKDGFQPW</sequence>
<evidence type="ECO:0000256" key="1">
    <source>
        <dbReference type="ARBA" id="ARBA00006484"/>
    </source>
</evidence>
<gene>
    <name evidence="3" type="ORF">EV356DRAFT_527679</name>
</gene>
<evidence type="ECO:0000313" key="4">
    <source>
        <dbReference type="Proteomes" id="UP000800092"/>
    </source>
</evidence>
<dbReference type="GO" id="GO:0016616">
    <property type="term" value="F:oxidoreductase activity, acting on the CH-OH group of donors, NAD or NADP as acceptor"/>
    <property type="evidence" value="ECO:0007669"/>
    <property type="project" value="UniProtKB-ARBA"/>
</dbReference>
<name>A0A6A6HPP9_VIRVR</name>
<proteinExistence type="inferred from homology"/>
<evidence type="ECO:0000256" key="2">
    <source>
        <dbReference type="ARBA" id="ARBA00023002"/>
    </source>
</evidence>
<evidence type="ECO:0000313" key="3">
    <source>
        <dbReference type="EMBL" id="KAF2239812.1"/>
    </source>
</evidence>
<keyword evidence="2" id="KW-0560">Oxidoreductase</keyword>
<dbReference type="PRINTS" id="PR00081">
    <property type="entry name" value="GDHRDH"/>
</dbReference>